<evidence type="ECO:0000256" key="1">
    <source>
        <dbReference type="SAM" id="MobiDB-lite"/>
    </source>
</evidence>
<dbReference type="Proteomes" id="UP000053331">
    <property type="component" value="Unassembled WGS sequence"/>
</dbReference>
<feature type="compositionally biased region" description="Low complexity" evidence="1">
    <location>
        <begin position="144"/>
        <end position="169"/>
    </location>
</feature>
<dbReference type="PANTHER" id="PTHR40045">
    <property type="entry name" value="YCGG FAMILY PROTEIN"/>
    <property type="match status" value="1"/>
</dbReference>
<dbReference type="InterPro" id="IPR014988">
    <property type="entry name" value="Uncharacterised_YqcI/YcgG"/>
</dbReference>
<dbReference type="AlphaFoldDB" id="A0A0F8D5A9"/>
<keyword evidence="3" id="KW-1185">Reference proteome</keyword>
<organism evidence="2 3">
    <name type="scientific">Halorubrum saccharovorum</name>
    <dbReference type="NCBI Taxonomy" id="2248"/>
    <lineage>
        <taxon>Archaea</taxon>
        <taxon>Methanobacteriati</taxon>
        <taxon>Methanobacteriota</taxon>
        <taxon>Stenosarchaea group</taxon>
        <taxon>Halobacteria</taxon>
        <taxon>Halobacteriales</taxon>
        <taxon>Haloferacaceae</taxon>
        <taxon>Halorubrum</taxon>
    </lineage>
</organism>
<sequence length="247" mass="27032">MNEPGTEGVLLDQETLHDRLDDAPGWLRDHYRTFRESMLGERDGSPFPCYFGIEVEREGDLLYAACESTTDPAALLRFRDVLVEYLDRYENHADRAPLAVFFRPPDGDRGEAHYHERLWHVLEFLHVHDPERGPTTSRPTRTHPASSSASAASRCSPLLARRSTTSGRAGTRRWGSRSPSSRGPSSTGSPPTRRRASAPARRSASAWTSTTGSVPTPTSATGASRATASGNSTCSARTATRARTPVP</sequence>
<gene>
    <name evidence="2" type="ORF">FK85_28330</name>
</gene>
<comment type="caution">
    <text evidence="2">The sequence shown here is derived from an EMBL/GenBank/DDBJ whole genome shotgun (WGS) entry which is preliminary data.</text>
</comment>
<feature type="region of interest" description="Disordered" evidence="1">
    <location>
        <begin position="130"/>
        <end position="247"/>
    </location>
</feature>
<accession>A0A0F8D5A9</accession>
<proteinExistence type="predicted"/>
<evidence type="ECO:0000313" key="2">
    <source>
        <dbReference type="EMBL" id="KKF39464.1"/>
    </source>
</evidence>
<dbReference type="Pfam" id="PF08892">
    <property type="entry name" value="YqcI_YcgG"/>
    <property type="match status" value="1"/>
</dbReference>
<dbReference type="PANTHER" id="PTHR40045:SF1">
    <property type="entry name" value="YQCI_YCGG FAMILY PROTEIN"/>
    <property type="match status" value="1"/>
</dbReference>
<feature type="compositionally biased region" description="Low complexity" evidence="1">
    <location>
        <begin position="176"/>
        <end position="247"/>
    </location>
</feature>
<evidence type="ECO:0008006" key="4">
    <source>
        <dbReference type="Google" id="ProtNLM"/>
    </source>
</evidence>
<evidence type="ECO:0000313" key="3">
    <source>
        <dbReference type="Proteomes" id="UP000053331"/>
    </source>
</evidence>
<name>A0A0F8D5A9_9EURY</name>
<dbReference type="EMBL" id="JNFH02000048">
    <property type="protein sequence ID" value="KKF39464.1"/>
    <property type="molecule type" value="Genomic_DNA"/>
</dbReference>
<reference evidence="2 3" key="1">
    <citation type="journal article" date="2015" name="Genome Announc.">
        <title>Draft genome sequence of a Halorubrum H3 strain isolated from the burlinskoye salt lake (Altai Krai, Russia).</title>
        <authorList>
            <person name="Rozanov A.S."/>
            <person name="Bryanskaya A.V."/>
            <person name="Malup T.K."/>
            <person name="Kotenko A.V."/>
            <person name="Peltek S.E."/>
        </authorList>
    </citation>
    <scope>NUCLEOTIDE SEQUENCE [LARGE SCALE GENOMIC DNA]</scope>
    <source>
        <strain evidence="2 3">H3</strain>
    </source>
</reference>
<protein>
    <recommendedName>
        <fullName evidence="4">YqcI/YcgG family protein</fullName>
    </recommendedName>
</protein>